<dbReference type="Pfam" id="PF05871">
    <property type="entry name" value="ESCRT-II"/>
    <property type="match status" value="1"/>
</dbReference>
<dbReference type="InterPro" id="IPR008570">
    <property type="entry name" value="ESCRT-II_cplx_Vps25-sub"/>
</dbReference>
<dbReference type="SUPFAM" id="SSF56104">
    <property type="entry name" value="SAICAR synthase-like"/>
    <property type="match status" value="1"/>
</dbReference>
<dbReference type="InterPro" id="IPR036390">
    <property type="entry name" value="WH_DNA-bd_sf"/>
</dbReference>
<dbReference type="FunFam" id="3.30.200.20:FF:000392">
    <property type="entry name" value="Phosphoribosylaminoimidazole-succinocarboxamide synthase"/>
    <property type="match status" value="1"/>
</dbReference>
<keyword evidence="12" id="KW-1185">Reference proteome</keyword>
<dbReference type="Gene3D" id="3.30.470.20">
    <property type="entry name" value="ATP-grasp fold, B domain"/>
    <property type="match status" value="2"/>
</dbReference>
<dbReference type="GO" id="GO:0005524">
    <property type="term" value="F:ATP binding"/>
    <property type="evidence" value="ECO:0007669"/>
    <property type="project" value="UniProtKB-KW"/>
</dbReference>
<sequence>MSALINSDLPGLTLISKGKVRDIYSTSSPDHLLFVATDRISAYDVILKNGIPDKGKLLTKISLFWFSKLSHIIPNHFVTGDIDDMPKELAPFKDQLKGRAMLVKKAKVIPLEAIVRGYLTGSAWSEYKKSGTVHGISLPPNMVESQQIAEPLFTPSTKAEQGAHDENISPQQGSSSSYEGSPPLLTIPHCSVNPDRRIPIHPNISSSHKTFEFGLVPGPSGDTLILIDELLTPDSSRYWPLEGYKAGGPQPSFDKQYLRDWLVGAGFRKGLEEGKVKGEGWTVEESVVEGFLLPSIHSTPPFFSQQPNETTLASFTDHWIKLILAYARHRRLFFLHVEDAETSGNDWDEVLKNERINRRVLPPYLEHIMGAMVAKNLAVFEPAKQTRSGLLYWRLPEEWAETLHEWVRANRYFGLKCDWTDAGGLDWTPEYDHDLLRSNGSPHRIAALWDPGRAAPQGDWDPGKDEPGTADCSGGWRGRQVFFKVV</sequence>
<evidence type="ECO:0000313" key="11">
    <source>
        <dbReference type="EMBL" id="SJL07482.1"/>
    </source>
</evidence>
<evidence type="ECO:0000256" key="8">
    <source>
        <dbReference type="ARBA" id="ARBA00030409"/>
    </source>
</evidence>
<dbReference type="STRING" id="47428.A0A284RFF7"/>
<evidence type="ECO:0000256" key="7">
    <source>
        <dbReference type="ARBA" id="ARBA00022840"/>
    </source>
</evidence>
<evidence type="ECO:0000259" key="10">
    <source>
        <dbReference type="Pfam" id="PF01259"/>
    </source>
</evidence>
<dbReference type="EMBL" id="FUEG01000008">
    <property type="protein sequence ID" value="SJL07482.1"/>
    <property type="molecule type" value="Genomic_DNA"/>
</dbReference>
<dbReference type="InterPro" id="IPR018236">
    <property type="entry name" value="SAICAR_synthetase_CS"/>
</dbReference>
<dbReference type="OrthoDB" id="9991235at2759"/>
<dbReference type="NCBIfam" id="NF010568">
    <property type="entry name" value="PRK13961.1"/>
    <property type="match status" value="1"/>
</dbReference>
<feature type="domain" description="SAICAR synthetase/ADE2 N-terminal" evidence="10">
    <location>
        <begin position="15"/>
        <end position="172"/>
    </location>
</feature>
<protein>
    <recommendedName>
        <fullName evidence="3">Phosphoribosylaminoimidazole-succinocarboxamide synthase</fullName>
        <ecNumber evidence="2">6.3.2.6</ecNumber>
    </recommendedName>
    <alternativeName>
        <fullName evidence="8">SAICAR synthetase</fullName>
    </alternativeName>
</protein>
<gene>
    <name evidence="11" type="ORF">ARMOST_10832</name>
</gene>
<dbReference type="Gene3D" id="3.30.200.20">
    <property type="entry name" value="Phosphorylase Kinase, domain 1"/>
    <property type="match status" value="1"/>
</dbReference>
<evidence type="ECO:0000256" key="2">
    <source>
        <dbReference type="ARBA" id="ARBA00012217"/>
    </source>
</evidence>
<dbReference type="GO" id="GO:0006189">
    <property type="term" value="P:'de novo' IMP biosynthetic process"/>
    <property type="evidence" value="ECO:0007669"/>
    <property type="project" value="UniProtKB-UniPathway"/>
</dbReference>
<keyword evidence="7" id="KW-0067">ATP-binding</keyword>
<evidence type="ECO:0000313" key="12">
    <source>
        <dbReference type="Proteomes" id="UP000219338"/>
    </source>
</evidence>
<keyword evidence="4" id="KW-0436">Ligase</keyword>
<dbReference type="GO" id="GO:0004639">
    <property type="term" value="F:phosphoribosylaminoimidazolesuccinocarboxamide synthase activity"/>
    <property type="evidence" value="ECO:0007669"/>
    <property type="project" value="UniProtKB-EC"/>
</dbReference>
<dbReference type="PANTHER" id="PTHR43700">
    <property type="entry name" value="PHOSPHORIBOSYLAMINOIMIDAZOLE-SUCCINOCARBOXAMIDE SYNTHASE"/>
    <property type="match status" value="1"/>
</dbReference>
<dbReference type="Pfam" id="PF01259">
    <property type="entry name" value="SAICAR_synt"/>
    <property type="match status" value="2"/>
</dbReference>
<keyword evidence="6" id="KW-0658">Purine biosynthesis</keyword>
<evidence type="ECO:0000256" key="5">
    <source>
        <dbReference type="ARBA" id="ARBA00022741"/>
    </source>
</evidence>
<accession>A0A284RFF7</accession>
<evidence type="ECO:0000256" key="3">
    <source>
        <dbReference type="ARBA" id="ARBA00016460"/>
    </source>
</evidence>
<feature type="domain" description="SAICAR synthetase/ADE2 N-terminal" evidence="10">
    <location>
        <begin position="211"/>
        <end position="264"/>
    </location>
</feature>
<dbReference type="InterPro" id="IPR028923">
    <property type="entry name" value="SAICAR_synt/ADE2_N"/>
</dbReference>
<organism evidence="11 12">
    <name type="scientific">Armillaria ostoyae</name>
    <name type="common">Armillaria root rot fungus</name>
    <dbReference type="NCBI Taxonomy" id="47428"/>
    <lineage>
        <taxon>Eukaryota</taxon>
        <taxon>Fungi</taxon>
        <taxon>Dikarya</taxon>
        <taxon>Basidiomycota</taxon>
        <taxon>Agaricomycotina</taxon>
        <taxon>Agaricomycetes</taxon>
        <taxon>Agaricomycetidae</taxon>
        <taxon>Agaricales</taxon>
        <taxon>Marasmiineae</taxon>
        <taxon>Physalacriaceae</taxon>
        <taxon>Armillaria</taxon>
    </lineage>
</organism>
<dbReference type="SUPFAM" id="SSF46785">
    <property type="entry name" value="Winged helix' DNA-binding domain"/>
    <property type="match status" value="1"/>
</dbReference>
<evidence type="ECO:0000256" key="1">
    <source>
        <dbReference type="ARBA" id="ARBA00004672"/>
    </source>
</evidence>
<evidence type="ECO:0000256" key="6">
    <source>
        <dbReference type="ARBA" id="ARBA00022755"/>
    </source>
</evidence>
<dbReference type="PANTHER" id="PTHR43700:SF1">
    <property type="entry name" value="PHOSPHORIBOSYLAMINOIMIDAZOLE-SUCCINOCARBOXAMIDE SYNTHASE"/>
    <property type="match status" value="1"/>
</dbReference>
<name>A0A284RFF7_ARMOS</name>
<dbReference type="PROSITE" id="PS01057">
    <property type="entry name" value="SAICAR_SYNTHETASE_1"/>
    <property type="match status" value="1"/>
</dbReference>
<dbReference type="InterPro" id="IPR014041">
    <property type="entry name" value="ESCRT-II_cplx_Vps25-sub_N"/>
</dbReference>
<dbReference type="Gene3D" id="1.10.10.570">
    <property type="entry name" value="Winged helix' DNA-binding domain. Chain C. Domain 1"/>
    <property type="match status" value="1"/>
</dbReference>
<dbReference type="CDD" id="cd01414">
    <property type="entry name" value="SAICAR_synt_Sc"/>
    <property type="match status" value="1"/>
</dbReference>
<dbReference type="GO" id="GO:0000814">
    <property type="term" value="C:ESCRT II complex"/>
    <property type="evidence" value="ECO:0007669"/>
    <property type="project" value="InterPro"/>
</dbReference>
<comment type="pathway">
    <text evidence="1">Purine metabolism; IMP biosynthesis via de novo pathway; 5-amino-1-(5-phospho-D-ribosyl)imidazole-4-carboxamide from 5-amino-1-(5-phospho-D-ribosyl)imidazole-4-carboxylate: step 1/2.</text>
</comment>
<dbReference type="EC" id="6.3.2.6" evidence="2"/>
<dbReference type="AlphaFoldDB" id="A0A284RFF7"/>
<keyword evidence="5" id="KW-0547">Nucleotide-binding</keyword>
<dbReference type="UniPathway" id="UPA00074">
    <property type="reaction ID" value="UER00131"/>
</dbReference>
<feature type="region of interest" description="Disordered" evidence="9">
    <location>
        <begin position="157"/>
        <end position="186"/>
    </location>
</feature>
<evidence type="ECO:0000256" key="4">
    <source>
        <dbReference type="ARBA" id="ARBA00022598"/>
    </source>
</evidence>
<proteinExistence type="inferred from homology"/>
<dbReference type="GO" id="GO:0071985">
    <property type="term" value="P:multivesicular body sorting pathway"/>
    <property type="evidence" value="ECO:0007669"/>
    <property type="project" value="InterPro"/>
</dbReference>
<dbReference type="Proteomes" id="UP000219338">
    <property type="component" value="Unassembled WGS sequence"/>
</dbReference>
<feature type="compositionally biased region" description="Polar residues" evidence="9">
    <location>
        <begin position="168"/>
        <end position="179"/>
    </location>
</feature>
<dbReference type="HAMAP" id="MF_00137">
    <property type="entry name" value="SAICAR_synth"/>
    <property type="match status" value="1"/>
</dbReference>
<evidence type="ECO:0000256" key="9">
    <source>
        <dbReference type="SAM" id="MobiDB-lite"/>
    </source>
</evidence>
<reference evidence="12" key="1">
    <citation type="journal article" date="2017" name="Nat. Ecol. Evol.">
        <title>Genome expansion and lineage-specific genetic innovations in the forest pathogenic fungi Armillaria.</title>
        <authorList>
            <person name="Sipos G."/>
            <person name="Prasanna A.N."/>
            <person name="Walter M.C."/>
            <person name="O'Connor E."/>
            <person name="Balint B."/>
            <person name="Krizsan K."/>
            <person name="Kiss B."/>
            <person name="Hess J."/>
            <person name="Varga T."/>
            <person name="Slot J."/>
            <person name="Riley R."/>
            <person name="Boka B."/>
            <person name="Rigling D."/>
            <person name="Barry K."/>
            <person name="Lee J."/>
            <person name="Mihaltcheva S."/>
            <person name="LaButti K."/>
            <person name="Lipzen A."/>
            <person name="Waldron R."/>
            <person name="Moloney N.M."/>
            <person name="Sperisen C."/>
            <person name="Kredics L."/>
            <person name="Vagvoelgyi C."/>
            <person name="Patrignani A."/>
            <person name="Fitzpatrick D."/>
            <person name="Nagy I."/>
            <person name="Doyle S."/>
            <person name="Anderson J.B."/>
            <person name="Grigoriev I.V."/>
            <person name="Gueldener U."/>
            <person name="Muensterkoetter M."/>
            <person name="Nagy L.G."/>
        </authorList>
    </citation>
    <scope>NUCLEOTIDE SEQUENCE [LARGE SCALE GENOMIC DNA]</scope>
    <source>
        <strain evidence="12">C18/9</strain>
    </source>
</reference>